<comment type="similarity">
    <text evidence="6">Belongs to the bacterial ring-hydroxylating dioxygenase ferredoxin component family.</text>
</comment>
<evidence type="ECO:0000256" key="4">
    <source>
        <dbReference type="ARBA" id="ARBA00023014"/>
    </source>
</evidence>
<proteinExistence type="inferred from homology"/>
<evidence type="ECO:0000313" key="8">
    <source>
        <dbReference type="EMBL" id="MCX3265507.1"/>
    </source>
</evidence>
<keyword evidence="3" id="KW-0408">Iron</keyword>
<gene>
    <name evidence="8" type="ORF">OQZ29_12170</name>
</gene>
<dbReference type="Pfam" id="PF00355">
    <property type="entry name" value="Rieske"/>
    <property type="match status" value="1"/>
</dbReference>
<organism evidence="8 9">
    <name type="scientific">Pedobacter agri</name>
    <dbReference type="NCBI Taxonomy" id="454586"/>
    <lineage>
        <taxon>Bacteria</taxon>
        <taxon>Pseudomonadati</taxon>
        <taxon>Bacteroidota</taxon>
        <taxon>Sphingobacteriia</taxon>
        <taxon>Sphingobacteriales</taxon>
        <taxon>Sphingobacteriaceae</taxon>
        <taxon>Pedobacter</taxon>
    </lineage>
</organism>
<dbReference type="SUPFAM" id="SSF50022">
    <property type="entry name" value="ISP domain"/>
    <property type="match status" value="1"/>
</dbReference>
<dbReference type="CDD" id="cd03467">
    <property type="entry name" value="Rieske"/>
    <property type="match status" value="1"/>
</dbReference>
<comment type="caution">
    <text evidence="8">The sequence shown here is derived from an EMBL/GenBank/DDBJ whole genome shotgun (WGS) entry which is preliminary data.</text>
</comment>
<dbReference type="InterPro" id="IPR017941">
    <property type="entry name" value="Rieske_2Fe-2S"/>
</dbReference>
<protein>
    <submittedName>
        <fullName evidence="8">Rieske (2Fe-2S) protein</fullName>
    </submittedName>
</protein>
<dbReference type="InterPro" id="IPR036922">
    <property type="entry name" value="Rieske_2Fe-2S_sf"/>
</dbReference>
<dbReference type="PANTHER" id="PTHR21496">
    <property type="entry name" value="FERREDOXIN-RELATED"/>
    <property type="match status" value="1"/>
</dbReference>
<keyword evidence="4" id="KW-0411">Iron-sulfur</keyword>
<name>A0A9X3DDW6_9SPHI</name>
<evidence type="ECO:0000259" key="7">
    <source>
        <dbReference type="PROSITE" id="PS51296"/>
    </source>
</evidence>
<dbReference type="EMBL" id="JAPJUH010000003">
    <property type="protein sequence ID" value="MCX3265507.1"/>
    <property type="molecule type" value="Genomic_DNA"/>
</dbReference>
<dbReference type="Proteomes" id="UP001142592">
    <property type="component" value="Unassembled WGS sequence"/>
</dbReference>
<dbReference type="AlphaFoldDB" id="A0A9X3DDW6"/>
<keyword evidence="1" id="KW-0001">2Fe-2S</keyword>
<evidence type="ECO:0000256" key="5">
    <source>
        <dbReference type="ARBA" id="ARBA00034078"/>
    </source>
</evidence>
<evidence type="ECO:0000256" key="1">
    <source>
        <dbReference type="ARBA" id="ARBA00022714"/>
    </source>
</evidence>
<dbReference type="PROSITE" id="PS51296">
    <property type="entry name" value="RIESKE"/>
    <property type="match status" value="1"/>
</dbReference>
<evidence type="ECO:0000256" key="3">
    <source>
        <dbReference type="ARBA" id="ARBA00023004"/>
    </source>
</evidence>
<reference evidence="8" key="1">
    <citation type="submission" date="2022-11" db="EMBL/GenBank/DDBJ databases">
        <authorList>
            <person name="Graham C."/>
            <person name="Newman J.D."/>
        </authorList>
    </citation>
    <scope>NUCLEOTIDE SEQUENCE</scope>
    <source>
        <strain evidence="8">DSM 19486</strain>
    </source>
</reference>
<dbReference type="PANTHER" id="PTHR21496:SF0">
    <property type="entry name" value="RIESKE DOMAIN-CONTAINING PROTEIN"/>
    <property type="match status" value="1"/>
</dbReference>
<keyword evidence="2" id="KW-0479">Metal-binding</keyword>
<accession>A0A9X3DDW6</accession>
<dbReference type="GO" id="GO:0046872">
    <property type="term" value="F:metal ion binding"/>
    <property type="evidence" value="ECO:0007669"/>
    <property type="project" value="UniProtKB-KW"/>
</dbReference>
<evidence type="ECO:0000256" key="2">
    <source>
        <dbReference type="ARBA" id="ARBA00022723"/>
    </source>
</evidence>
<evidence type="ECO:0000313" key="9">
    <source>
        <dbReference type="Proteomes" id="UP001142592"/>
    </source>
</evidence>
<feature type="domain" description="Rieske" evidence="7">
    <location>
        <begin position="4"/>
        <end position="99"/>
    </location>
</feature>
<dbReference type="Gene3D" id="2.102.10.10">
    <property type="entry name" value="Rieske [2Fe-2S] iron-sulphur domain"/>
    <property type="match status" value="1"/>
</dbReference>
<dbReference type="RefSeq" id="WP_010600690.1">
    <property type="nucleotide sequence ID" value="NZ_JAPJUH010000003.1"/>
</dbReference>
<comment type="cofactor">
    <cofactor evidence="5">
        <name>[2Fe-2S] cluster</name>
        <dbReference type="ChEBI" id="CHEBI:190135"/>
    </cofactor>
</comment>
<sequence length="111" mass="12480">MKWFKALNKVQIPTVGDSKTIELGGKQLCIINNDDEIIATQSFCPHAGGHFSGGWCKNGHLICPIHRYAYDLKTGRGAEGQGDYINIYATELREDGLYIGFEESWWSKLWG</sequence>
<dbReference type="GO" id="GO:0051537">
    <property type="term" value="F:2 iron, 2 sulfur cluster binding"/>
    <property type="evidence" value="ECO:0007669"/>
    <property type="project" value="UniProtKB-KW"/>
</dbReference>
<evidence type="ECO:0000256" key="6">
    <source>
        <dbReference type="ARBA" id="ARBA00038001"/>
    </source>
</evidence>
<keyword evidence="9" id="KW-1185">Reference proteome</keyword>